<dbReference type="EMBL" id="FNXB01000143">
    <property type="protein sequence ID" value="SEI22673.1"/>
    <property type="molecule type" value="Genomic_DNA"/>
</dbReference>
<dbReference type="Proteomes" id="UP000183063">
    <property type="component" value="Unassembled WGS sequence"/>
</dbReference>
<dbReference type="EMBL" id="FOCV01000140">
    <property type="protein sequence ID" value="SEP37546.1"/>
    <property type="molecule type" value="Genomic_DNA"/>
</dbReference>
<evidence type="ECO:0000256" key="1">
    <source>
        <dbReference type="SAM" id="Coils"/>
    </source>
</evidence>
<accession>A0A1H8XCA4</accession>
<dbReference type="GO" id="GO:0004803">
    <property type="term" value="F:transposase activity"/>
    <property type="evidence" value="ECO:0007669"/>
    <property type="project" value="InterPro"/>
</dbReference>
<evidence type="ECO:0000313" key="6">
    <source>
        <dbReference type="Proteomes" id="UP000198939"/>
    </source>
</evidence>
<dbReference type="STRING" id="501024.RTCCBAU85039_6892"/>
<evidence type="ECO:0000313" key="4">
    <source>
        <dbReference type="EMBL" id="SEP37546.1"/>
    </source>
</evidence>
<protein>
    <submittedName>
        <fullName evidence="3">Transposase</fullName>
    </submittedName>
</protein>
<reference evidence="3" key="2">
    <citation type="submission" date="2016-10" db="EMBL/GenBank/DDBJ databases">
        <authorList>
            <person name="de Groot N.N."/>
        </authorList>
    </citation>
    <scope>NUCLEOTIDE SEQUENCE [LARGE SCALE GENOMIC DNA]</scope>
    <source>
        <strain evidence="3">CCBAU85039</strain>
    </source>
</reference>
<reference evidence="5" key="3">
    <citation type="submission" date="2016-10" db="EMBL/GenBank/DDBJ databases">
        <authorList>
            <person name="Wibberg D."/>
        </authorList>
    </citation>
    <scope>NUCLEOTIDE SEQUENCE [LARGE SCALE GENOMIC DNA]</scope>
</reference>
<dbReference type="GO" id="GO:0003677">
    <property type="term" value="F:DNA binding"/>
    <property type="evidence" value="ECO:0007669"/>
    <property type="project" value="InterPro"/>
</dbReference>
<dbReference type="PANTHER" id="PTHR33055">
    <property type="entry name" value="TRANSPOSASE FOR INSERTION SEQUENCE ELEMENT IS1111A"/>
    <property type="match status" value="1"/>
</dbReference>
<dbReference type="InterPro" id="IPR003346">
    <property type="entry name" value="Transposase_20"/>
</dbReference>
<name>A0A1H8XCA4_9HYPH</name>
<dbReference type="Pfam" id="PF02371">
    <property type="entry name" value="Transposase_20"/>
    <property type="match status" value="1"/>
</dbReference>
<dbReference type="NCBIfam" id="NF033542">
    <property type="entry name" value="transpos_IS110"/>
    <property type="match status" value="1"/>
</dbReference>
<reference evidence="4 6" key="1">
    <citation type="submission" date="2016-10" db="EMBL/GenBank/DDBJ databases">
        <authorList>
            <person name="Varghese N."/>
            <person name="Submissions S."/>
        </authorList>
    </citation>
    <scope>NUCLEOTIDE SEQUENCE [LARGE SCALE GENOMIC DNA]</scope>
    <source>
        <strain evidence="4 6">CGMCC 1.7071</strain>
    </source>
</reference>
<evidence type="ECO:0000313" key="5">
    <source>
        <dbReference type="Proteomes" id="UP000183063"/>
    </source>
</evidence>
<feature type="coiled-coil region" evidence="1">
    <location>
        <begin position="218"/>
        <end position="248"/>
    </location>
</feature>
<gene>
    <name evidence="3" type="ORF">RTCCBAU85039_6892</name>
    <name evidence="4" type="ORF">SAMN05216228_11401</name>
</gene>
<dbReference type="AlphaFoldDB" id="A0A1H8XCA4"/>
<keyword evidence="1" id="KW-0175">Coiled coil</keyword>
<sequence>MHVVADRSETLTAIRTDLGAIFVSLELSRSTWLITSLSPGGGEKLSKHSVPSGDLFALFRRFDSVREKARARTGRDFPVVTIQEAGLDGFWIHRVLSKAGIESYVVDPASIAVSRRSRRAKTDKIDGETLVRALLAFKRSEPRICAMVKEPTPEQEDRRRICRERKVLTTERICHVNRIKGLLFAQGITDYEPLNRDRRDRLEELLTGDGRSLPRHLKAQISRELDRLELLLAQVKEIEIERDNLLHTEEHVTRSAAKLLIDIKGIGPEFAAVLCHEGLFRHFDNRRQVAAYAGLAPTPWQSGQVNREQGVSKTGNPRLRTTMVQLAWLWIRHQPGSNLTLWFQARLQRNGGRFKKTTIVALARKLLVALWKYATSGVIIEGALMKAA</sequence>
<proteinExistence type="predicted"/>
<evidence type="ECO:0000313" key="3">
    <source>
        <dbReference type="EMBL" id="SEI22673.1"/>
    </source>
</evidence>
<dbReference type="PANTHER" id="PTHR33055:SF3">
    <property type="entry name" value="PUTATIVE TRANSPOSASE FOR IS117-RELATED"/>
    <property type="match status" value="1"/>
</dbReference>
<dbReference type="Proteomes" id="UP000198939">
    <property type="component" value="Unassembled WGS sequence"/>
</dbReference>
<dbReference type="GO" id="GO:0006313">
    <property type="term" value="P:DNA transposition"/>
    <property type="evidence" value="ECO:0007669"/>
    <property type="project" value="InterPro"/>
</dbReference>
<dbReference type="InterPro" id="IPR047650">
    <property type="entry name" value="Transpos_IS110"/>
</dbReference>
<feature type="domain" description="Transposase IS116/IS110/IS902 C-terminal" evidence="2">
    <location>
        <begin position="258"/>
        <end position="336"/>
    </location>
</feature>
<keyword evidence="6" id="KW-1185">Reference proteome</keyword>
<dbReference type="RefSeq" id="WP_072382372.1">
    <property type="nucleotide sequence ID" value="NZ_FNXB01000143.1"/>
</dbReference>
<organism evidence="3 5">
    <name type="scientific">Rhizobium tibeticum</name>
    <dbReference type="NCBI Taxonomy" id="501024"/>
    <lineage>
        <taxon>Bacteria</taxon>
        <taxon>Pseudomonadati</taxon>
        <taxon>Pseudomonadota</taxon>
        <taxon>Alphaproteobacteria</taxon>
        <taxon>Hyphomicrobiales</taxon>
        <taxon>Rhizobiaceae</taxon>
        <taxon>Rhizobium/Agrobacterium group</taxon>
        <taxon>Rhizobium</taxon>
    </lineage>
</organism>
<evidence type="ECO:0000259" key="2">
    <source>
        <dbReference type="Pfam" id="PF02371"/>
    </source>
</evidence>